<dbReference type="Pfam" id="PF01381">
    <property type="entry name" value="HTH_3"/>
    <property type="match status" value="1"/>
</dbReference>
<dbReference type="SUPFAM" id="SSF48452">
    <property type="entry name" value="TPR-like"/>
    <property type="match status" value="1"/>
</dbReference>
<sequence length="275" mass="31142">MNNQLGSSLKKIRKQQQLSQKEVAQNICAQSMLSAIENGKYMPSARLLIKLCNRLSVSLDEISLLNDFAITDNQDLNNQLTLLCNNHDYLALKEFLLNSKTIARVQTAEQTQAYYYYLGVACLHVNSSFTEAELNLKLAISSNEEIHFASPLKRLALISLSLIKAKQGIPNEATKLLAAATYTIEDSKYEENLNIVFYLAALINYELTDTKNSVSWLEKGIFFITKHDSHYMLANCYHLLAIIAKNSGNIDQQLEAQRRSNFLHELFGEKINENL</sequence>
<dbReference type="PANTHER" id="PTHR37038">
    <property type="entry name" value="TRANSCRIPTIONAL REGULATOR-RELATED"/>
    <property type="match status" value="1"/>
</dbReference>
<dbReference type="Gene3D" id="1.25.40.10">
    <property type="entry name" value="Tetratricopeptide repeat domain"/>
    <property type="match status" value="1"/>
</dbReference>
<dbReference type="InterPro" id="IPR053163">
    <property type="entry name" value="HTH-type_regulator_Rgg"/>
</dbReference>
<dbReference type="GO" id="GO:0003677">
    <property type="term" value="F:DNA binding"/>
    <property type="evidence" value="ECO:0007669"/>
    <property type="project" value="InterPro"/>
</dbReference>
<dbReference type="Proteomes" id="UP001139006">
    <property type="component" value="Unassembled WGS sequence"/>
</dbReference>
<gene>
    <name evidence="2" type="ORF">LB941_08545</name>
</gene>
<dbReference type="AlphaFoldDB" id="A0A9X2JLU7"/>
<dbReference type="EMBL" id="JAIULA010000016">
    <property type="protein sequence ID" value="MCP0887382.1"/>
    <property type="molecule type" value="Genomic_DNA"/>
</dbReference>
<dbReference type="InterPro" id="IPR001387">
    <property type="entry name" value="Cro/C1-type_HTH"/>
</dbReference>
<evidence type="ECO:0000313" key="3">
    <source>
        <dbReference type="Proteomes" id="UP001139006"/>
    </source>
</evidence>
<comment type="caution">
    <text evidence="2">The sequence shown here is derived from an EMBL/GenBank/DDBJ whole genome shotgun (WGS) entry which is preliminary data.</text>
</comment>
<keyword evidence="3" id="KW-1185">Reference proteome</keyword>
<organism evidence="2 3">
    <name type="scientific">Ligilactobacillus ubinensis</name>
    <dbReference type="NCBI Taxonomy" id="2876789"/>
    <lineage>
        <taxon>Bacteria</taxon>
        <taxon>Bacillati</taxon>
        <taxon>Bacillota</taxon>
        <taxon>Bacilli</taxon>
        <taxon>Lactobacillales</taxon>
        <taxon>Lactobacillaceae</taxon>
        <taxon>Ligilactobacillus</taxon>
    </lineage>
</organism>
<dbReference type="InterPro" id="IPR011990">
    <property type="entry name" value="TPR-like_helical_dom_sf"/>
</dbReference>
<proteinExistence type="predicted"/>
<reference evidence="2 3" key="1">
    <citation type="journal article" date="2023" name="Int. J. Syst. Evol. Microbiol.">
        <title>Ligilactobacillus ubinensis sp. nov., a novel species isolated from the wild ferment of a durian fruit (Durio zibethinus).</title>
        <authorList>
            <person name="Heng Y.C."/>
            <person name="Menon N."/>
            <person name="Chen B."/>
            <person name="Loo B.Z.L."/>
            <person name="Wong G.W.J."/>
            <person name="Lim A.C.H."/>
            <person name="Silvaraju S."/>
            <person name="Kittelmann S."/>
        </authorList>
    </citation>
    <scope>NUCLEOTIDE SEQUENCE [LARGE SCALE GENOMIC DNA]</scope>
    <source>
        <strain evidence="2 3">WILCCON 0076</strain>
    </source>
</reference>
<dbReference type="CDD" id="cd00093">
    <property type="entry name" value="HTH_XRE"/>
    <property type="match status" value="1"/>
</dbReference>
<dbReference type="RefSeq" id="WP_253361174.1">
    <property type="nucleotide sequence ID" value="NZ_JAIULA010000016.1"/>
</dbReference>
<protein>
    <submittedName>
        <fullName evidence="2">Helix-turn-helix transcriptional regulator</fullName>
    </submittedName>
</protein>
<name>A0A9X2JLU7_9LACO</name>
<evidence type="ECO:0000259" key="1">
    <source>
        <dbReference type="PROSITE" id="PS50943"/>
    </source>
</evidence>
<evidence type="ECO:0000313" key="2">
    <source>
        <dbReference type="EMBL" id="MCP0887382.1"/>
    </source>
</evidence>
<dbReference type="SUPFAM" id="SSF47413">
    <property type="entry name" value="lambda repressor-like DNA-binding domains"/>
    <property type="match status" value="1"/>
</dbReference>
<accession>A0A9X2JLU7</accession>
<feature type="domain" description="HTH cro/C1-type" evidence="1">
    <location>
        <begin position="9"/>
        <end position="62"/>
    </location>
</feature>
<dbReference type="SMART" id="SM00530">
    <property type="entry name" value="HTH_XRE"/>
    <property type="match status" value="1"/>
</dbReference>
<dbReference type="PROSITE" id="PS50943">
    <property type="entry name" value="HTH_CROC1"/>
    <property type="match status" value="1"/>
</dbReference>
<dbReference type="InterPro" id="IPR010982">
    <property type="entry name" value="Lambda_DNA-bd_dom_sf"/>
</dbReference>